<evidence type="ECO:0000313" key="2">
    <source>
        <dbReference type="EMBL" id="CUG43685.1"/>
    </source>
</evidence>
<gene>
    <name evidence="2" type="ORF">BSAL_79380</name>
</gene>
<keyword evidence="3" id="KW-1185">Reference proteome</keyword>
<dbReference type="Proteomes" id="UP000051952">
    <property type="component" value="Unassembled WGS sequence"/>
</dbReference>
<reference evidence="3" key="1">
    <citation type="submission" date="2015-09" db="EMBL/GenBank/DDBJ databases">
        <authorList>
            <consortium name="Pathogen Informatics"/>
        </authorList>
    </citation>
    <scope>NUCLEOTIDE SEQUENCE [LARGE SCALE GENOMIC DNA]</scope>
    <source>
        <strain evidence="3">Lake Konstanz</strain>
    </source>
</reference>
<name>A0A0S4J4F8_BODSA</name>
<sequence>MADDEYYYEDEQYVYDDDGDGNGVGEEETWETAVENKYANAKSCIDSSPSEAIASFLEVVAEDQDHAKWSFKSYKMLARACQRHRRYDEMIDFLDKVLTFQFSERTRMDTEKALHKFLERCSMVPPEVMERVYLLSIRELEKDLRTFEKLWLSVSIKYVELLLQRCQYDAVLERVGPLKEWCGSGENAMQRKSTQLIHLLAVEIQVYTEKQDNTRLRDLYALATHTMEHAIAPPRVGGIIKECGGKMFLRQGLWNEAHEAFGQAFRCFDDAGDARRLTNLKYLVLSSMLSAAKIDPFASNETKSFQNDPEIRSMTELIQACQNNDVKAFDRILRDKRHSQTLLEDPLVYKYLQPLIRRVRLQVLVQLITPYRRIRLSKIAEALSVPESEAEALCVAVILDGIVDARIDQSSGIVLVGTAPDTTDHDTLAMLQQWTEATAKSSELSLVSVMSRN</sequence>
<dbReference type="EMBL" id="CYKH01000812">
    <property type="protein sequence ID" value="CUG43685.1"/>
    <property type="molecule type" value="Genomic_DNA"/>
</dbReference>
<dbReference type="SMART" id="SM00088">
    <property type="entry name" value="PINT"/>
    <property type="match status" value="1"/>
</dbReference>
<evidence type="ECO:0000313" key="3">
    <source>
        <dbReference type="Proteomes" id="UP000051952"/>
    </source>
</evidence>
<dbReference type="SMART" id="SM00753">
    <property type="entry name" value="PAM"/>
    <property type="match status" value="1"/>
</dbReference>
<organism evidence="2 3">
    <name type="scientific">Bodo saltans</name>
    <name type="common">Flagellated protozoan</name>
    <dbReference type="NCBI Taxonomy" id="75058"/>
    <lineage>
        <taxon>Eukaryota</taxon>
        <taxon>Discoba</taxon>
        <taxon>Euglenozoa</taxon>
        <taxon>Kinetoplastea</taxon>
        <taxon>Metakinetoplastina</taxon>
        <taxon>Eubodonida</taxon>
        <taxon>Bodonidae</taxon>
        <taxon>Bodo</taxon>
    </lineage>
</organism>
<dbReference type="PANTHER" id="PTHR10678">
    <property type="entry name" value="26S PROTEASOME NON-ATPASE REGULATORY SUBUNIT 11/COP9 SIGNALOSOME COMPLEX SUBUNIT 2"/>
    <property type="match status" value="1"/>
</dbReference>
<dbReference type="PROSITE" id="PS50250">
    <property type="entry name" value="PCI"/>
    <property type="match status" value="1"/>
</dbReference>
<protein>
    <submittedName>
        <fullName evidence="2">COP9 signalosome complex subunit 2, putative</fullName>
    </submittedName>
</protein>
<dbReference type="InterPro" id="IPR050871">
    <property type="entry name" value="26S_Proteasome/COP9_Components"/>
</dbReference>
<dbReference type="Gene3D" id="1.25.40.570">
    <property type="match status" value="1"/>
</dbReference>
<dbReference type="OrthoDB" id="194139at2759"/>
<dbReference type="OMA" id="SEENWKD"/>
<proteinExistence type="predicted"/>
<accession>A0A0S4J4F8</accession>
<dbReference type="VEuPathDB" id="TriTrypDB:BSAL_79380"/>
<dbReference type="SUPFAM" id="SSF46785">
    <property type="entry name" value="Winged helix' DNA-binding domain"/>
    <property type="match status" value="1"/>
</dbReference>
<dbReference type="InterPro" id="IPR036390">
    <property type="entry name" value="WH_DNA-bd_sf"/>
</dbReference>
<dbReference type="AlphaFoldDB" id="A0A0S4J4F8"/>
<dbReference type="InterPro" id="IPR000717">
    <property type="entry name" value="PCI_dom"/>
</dbReference>
<evidence type="ECO:0000259" key="1">
    <source>
        <dbReference type="PROSITE" id="PS50250"/>
    </source>
</evidence>
<dbReference type="Pfam" id="PF01399">
    <property type="entry name" value="PCI"/>
    <property type="match status" value="1"/>
</dbReference>
<feature type="domain" description="PCI" evidence="1">
    <location>
        <begin position="250"/>
        <end position="421"/>
    </location>
</feature>